<keyword evidence="1" id="KW-1133">Transmembrane helix</keyword>
<dbReference type="Pfam" id="PF23636">
    <property type="entry name" value="DUF7144"/>
    <property type="match status" value="1"/>
</dbReference>
<evidence type="ECO:0000256" key="1">
    <source>
        <dbReference type="SAM" id="Phobius"/>
    </source>
</evidence>
<reference evidence="3" key="1">
    <citation type="journal article" date="2014" name="Int. J. Syst. Evol. Microbiol.">
        <title>Complete genome sequence of Corynebacterium casei LMG S-19264T (=DSM 44701T), isolated from a smear-ripened cheese.</title>
        <authorList>
            <consortium name="US DOE Joint Genome Institute (JGI-PGF)"/>
            <person name="Walter F."/>
            <person name="Albersmeier A."/>
            <person name="Kalinowski J."/>
            <person name="Ruckert C."/>
        </authorList>
    </citation>
    <scope>NUCLEOTIDE SEQUENCE</scope>
    <source>
        <strain evidence="3">JCM 3302</strain>
    </source>
</reference>
<proteinExistence type="predicted"/>
<feature type="transmembrane region" description="Helical" evidence="1">
    <location>
        <begin position="116"/>
        <end position="136"/>
    </location>
</feature>
<accession>A0A918ZM07</accession>
<feature type="transmembrane region" description="Helical" evidence="1">
    <location>
        <begin position="66"/>
        <end position="86"/>
    </location>
</feature>
<sequence>MLMTAISGKTQPGDGVKTPRGASVAAAGMMTLSGALSILMGVSGIAQDSLLVTPSDYAYWFDLTSWGVIHLVVGVVLIVTGLGVLADKSWGRGAGAAVAAISLITQFMFVPHYPAWSIPMMTLDLLILFALTRFYVGTSG</sequence>
<evidence type="ECO:0000259" key="2">
    <source>
        <dbReference type="Pfam" id="PF23636"/>
    </source>
</evidence>
<name>A0A918ZM07_9ACTN</name>
<dbReference type="AlphaFoldDB" id="A0A918ZM07"/>
<reference evidence="3" key="2">
    <citation type="submission" date="2020-09" db="EMBL/GenBank/DDBJ databases">
        <authorList>
            <person name="Sun Q."/>
            <person name="Ohkuma M."/>
        </authorList>
    </citation>
    <scope>NUCLEOTIDE SEQUENCE</scope>
    <source>
        <strain evidence="3">JCM 3302</strain>
    </source>
</reference>
<dbReference type="EMBL" id="BNBC01000003">
    <property type="protein sequence ID" value="GHE58328.1"/>
    <property type="molecule type" value="Genomic_DNA"/>
</dbReference>
<evidence type="ECO:0000313" key="4">
    <source>
        <dbReference type="Proteomes" id="UP000641386"/>
    </source>
</evidence>
<gene>
    <name evidence="3" type="ORF">GCM10014715_09250</name>
</gene>
<dbReference type="InterPro" id="IPR055568">
    <property type="entry name" value="DUF7144"/>
</dbReference>
<keyword evidence="1" id="KW-0472">Membrane</keyword>
<evidence type="ECO:0000313" key="3">
    <source>
        <dbReference type="EMBL" id="GHE58328.1"/>
    </source>
</evidence>
<protein>
    <recommendedName>
        <fullName evidence="2">DUF7144 domain-containing protein</fullName>
    </recommendedName>
</protein>
<feature type="transmembrane region" description="Helical" evidence="1">
    <location>
        <begin position="21"/>
        <end position="46"/>
    </location>
</feature>
<comment type="caution">
    <text evidence="3">The sequence shown here is derived from an EMBL/GenBank/DDBJ whole genome shotgun (WGS) entry which is preliminary data.</text>
</comment>
<keyword evidence="1" id="KW-0812">Transmembrane</keyword>
<feature type="domain" description="DUF7144" evidence="2">
    <location>
        <begin position="24"/>
        <end position="133"/>
    </location>
</feature>
<dbReference type="Proteomes" id="UP000641386">
    <property type="component" value="Unassembled WGS sequence"/>
</dbReference>
<keyword evidence="4" id="KW-1185">Reference proteome</keyword>
<organism evidence="3 4">
    <name type="scientific">Streptomyces spiralis</name>
    <dbReference type="NCBI Taxonomy" id="66376"/>
    <lineage>
        <taxon>Bacteria</taxon>
        <taxon>Bacillati</taxon>
        <taxon>Actinomycetota</taxon>
        <taxon>Actinomycetes</taxon>
        <taxon>Kitasatosporales</taxon>
        <taxon>Streptomycetaceae</taxon>
        <taxon>Streptomyces</taxon>
    </lineage>
</organism>
<feature type="transmembrane region" description="Helical" evidence="1">
    <location>
        <begin position="93"/>
        <end position="110"/>
    </location>
</feature>